<dbReference type="SUPFAM" id="SSF53067">
    <property type="entry name" value="Actin-like ATPase domain"/>
    <property type="match status" value="2"/>
</dbReference>
<comment type="caution">
    <text evidence="8">The sequence shown here is derived from an EMBL/GenBank/DDBJ whole genome shotgun (WGS) entry which is preliminary data.</text>
</comment>
<dbReference type="CDD" id="cd07779">
    <property type="entry name" value="ASKHA_NBD_FGGY_YgcE-like"/>
    <property type="match status" value="1"/>
</dbReference>
<keyword evidence="9" id="KW-1185">Reference proteome</keyword>
<reference evidence="9" key="1">
    <citation type="journal article" date="2019" name="Int. J. Syst. Evol. Microbiol.">
        <title>The Global Catalogue of Microorganisms (GCM) 10K type strain sequencing project: providing services to taxonomists for standard genome sequencing and annotation.</title>
        <authorList>
            <consortium name="The Broad Institute Genomics Platform"/>
            <consortium name="The Broad Institute Genome Sequencing Center for Infectious Disease"/>
            <person name="Wu L."/>
            <person name="Ma J."/>
        </authorList>
    </citation>
    <scope>NUCLEOTIDE SEQUENCE [LARGE SCALE GENOMIC DNA]</scope>
    <source>
        <strain evidence="9">CCUG 56698</strain>
    </source>
</reference>
<dbReference type="InterPro" id="IPR000577">
    <property type="entry name" value="Carb_kinase_FGGY"/>
</dbReference>
<keyword evidence="4 5" id="KW-0418">Kinase</keyword>
<dbReference type="PROSITE" id="PS00445">
    <property type="entry name" value="FGGY_KINASES_2"/>
    <property type="match status" value="1"/>
</dbReference>
<keyword evidence="3 5" id="KW-0808">Transferase</keyword>
<dbReference type="InterPro" id="IPR018484">
    <property type="entry name" value="FGGY_N"/>
</dbReference>
<feature type="domain" description="Carbohydrate kinase FGGY N-terminal" evidence="6">
    <location>
        <begin position="4"/>
        <end position="250"/>
    </location>
</feature>
<feature type="domain" description="Carbohydrate kinase FGGY C-terminal" evidence="7">
    <location>
        <begin position="260"/>
        <end position="454"/>
    </location>
</feature>
<dbReference type="PANTHER" id="PTHR43095:SF5">
    <property type="entry name" value="XYLULOSE KINASE"/>
    <property type="match status" value="1"/>
</dbReference>
<dbReference type="PIRSF" id="PIRSF000538">
    <property type="entry name" value="GlpK"/>
    <property type="match status" value="1"/>
</dbReference>
<dbReference type="PANTHER" id="PTHR43095">
    <property type="entry name" value="SUGAR KINASE"/>
    <property type="match status" value="1"/>
</dbReference>
<dbReference type="InterPro" id="IPR018483">
    <property type="entry name" value="Carb_kinase_FGGY_CS"/>
</dbReference>
<dbReference type="Gene3D" id="3.30.420.40">
    <property type="match status" value="2"/>
</dbReference>
<organism evidence="8 9">
    <name type="scientific">Schaalia naturae</name>
    <dbReference type="NCBI Taxonomy" id="635203"/>
    <lineage>
        <taxon>Bacteria</taxon>
        <taxon>Bacillati</taxon>
        <taxon>Actinomycetota</taxon>
        <taxon>Actinomycetes</taxon>
        <taxon>Actinomycetales</taxon>
        <taxon>Actinomycetaceae</taxon>
        <taxon>Schaalia</taxon>
    </lineage>
</organism>
<evidence type="ECO:0000256" key="3">
    <source>
        <dbReference type="ARBA" id="ARBA00022679"/>
    </source>
</evidence>
<dbReference type="InterPro" id="IPR043129">
    <property type="entry name" value="ATPase_NBD"/>
</dbReference>
<evidence type="ECO:0000259" key="6">
    <source>
        <dbReference type="Pfam" id="PF00370"/>
    </source>
</evidence>
<evidence type="ECO:0000313" key="8">
    <source>
        <dbReference type="EMBL" id="MFC7581065.1"/>
    </source>
</evidence>
<evidence type="ECO:0000256" key="1">
    <source>
        <dbReference type="ARBA" id="ARBA00009156"/>
    </source>
</evidence>
<dbReference type="InterPro" id="IPR050406">
    <property type="entry name" value="FGGY_Carb_Kinase"/>
</dbReference>
<dbReference type="EMBL" id="JBHTEF010000001">
    <property type="protein sequence ID" value="MFC7581065.1"/>
    <property type="molecule type" value="Genomic_DNA"/>
</dbReference>
<evidence type="ECO:0000256" key="4">
    <source>
        <dbReference type="ARBA" id="ARBA00022777"/>
    </source>
</evidence>
<name>A0ABW2SLR5_9ACTO</name>
<gene>
    <name evidence="8" type="ORF">ACFQWG_07630</name>
</gene>
<dbReference type="RefSeq" id="WP_380973920.1">
    <property type="nucleotide sequence ID" value="NZ_JBHTEF010000001.1"/>
</dbReference>
<dbReference type="Proteomes" id="UP001596527">
    <property type="component" value="Unassembled WGS sequence"/>
</dbReference>
<proteinExistence type="inferred from homology"/>
<comment type="similarity">
    <text evidence="1 5">Belongs to the FGGY kinase family.</text>
</comment>
<accession>A0ABW2SLR5</accession>
<evidence type="ECO:0000256" key="2">
    <source>
        <dbReference type="ARBA" id="ARBA00022629"/>
    </source>
</evidence>
<keyword evidence="2" id="KW-0119">Carbohydrate metabolism</keyword>
<dbReference type="Pfam" id="PF00370">
    <property type="entry name" value="FGGY_N"/>
    <property type="match status" value="1"/>
</dbReference>
<sequence length="506" mass="54835">MAEYLVGIDAGTTGCKTIVFDLEGTVLGQDYREYPCVYPGPGLVEQRDEDIIPPLVDSCRAAVTASGVEAEDIKAVAFSTQAPLLAMVDDEGRLVRPFVGWQDLRGAPYILKLRESYGAQRYYEETGDLPGTNSAAPKWAWLRDHEPENWKRTRWFLSEQEFLLHEWGAPEYWTDLSTASREGMLDVDARQWSEGVHDLIGIPLSKRATVVSEPGKVAGEIGPDLAKRTGLSPRTLLCLGAHDQNCSSLGGGAVHGGDCVMVMGTFGSCYVVMDRPMRDPRRTLVVKPNHGMGNWTIEAFSNTSASSFRWYRDTFCDLECAAGRVSGVDPYDLITRQASHSSIGANGVTFLPFLGGASGARQNPSARGNLNGMTLGTTKADVARAVLEGVSFEMRDILHAQAAAGIDASVIRLVGGAAKSPMWSQMLANVFQVPIEILRTSEAGCLGAAMYAGVGIGLYGSCEEAAARAVKVVHRYEPDPETETSYDEAFHRFVDLYGALDGRVFA</sequence>
<dbReference type="Pfam" id="PF02782">
    <property type="entry name" value="FGGY_C"/>
    <property type="match status" value="1"/>
</dbReference>
<evidence type="ECO:0000259" key="7">
    <source>
        <dbReference type="Pfam" id="PF02782"/>
    </source>
</evidence>
<evidence type="ECO:0000313" key="9">
    <source>
        <dbReference type="Proteomes" id="UP001596527"/>
    </source>
</evidence>
<keyword evidence="2" id="KW-0859">Xylose metabolism</keyword>
<dbReference type="GO" id="GO:0016301">
    <property type="term" value="F:kinase activity"/>
    <property type="evidence" value="ECO:0007669"/>
    <property type="project" value="UniProtKB-KW"/>
</dbReference>
<protein>
    <submittedName>
        <fullName evidence="8">FGGY-family carbohydrate kinase</fullName>
    </submittedName>
</protein>
<dbReference type="InterPro" id="IPR018485">
    <property type="entry name" value="FGGY_C"/>
</dbReference>
<evidence type="ECO:0000256" key="5">
    <source>
        <dbReference type="RuleBase" id="RU003733"/>
    </source>
</evidence>